<accession>A0AAF0CGW1</accession>
<evidence type="ECO:0000313" key="2">
    <source>
        <dbReference type="Proteomes" id="UP001218638"/>
    </source>
</evidence>
<dbReference type="GO" id="GO:0003677">
    <property type="term" value="F:DNA binding"/>
    <property type="evidence" value="ECO:0007669"/>
    <property type="project" value="InterPro"/>
</dbReference>
<name>A0AAF0CGW1_9BACT</name>
<dbReference type="Pfam" id="PF02452">
    <property type="entry name" value="PemK_toxin"/>
    <property type="match status" value="1"/>
</dbReference>
<dbReference type="AlphaFoldDB" id="A0AAF0CGW1"/>
<reference evidence="1" key="1">
    <citation type="submission" date="2023-03" db="EMBL/GenBank/DDBJ databases">
        <title>Lomoglobus Profundus gen. nov., sp. nov., a novel member of the phylum Verrucomicrobia, isolated from deep-marine sediment of South China Sea.</title>
        <authorList>
            <person name="Ahmad T."/>
            <person name="Ishaq S.E."/>
            <person name="Wang F."/>
        </authorList>
    </citation>
    <scope>NUCLEOTIDE SEQUENCE</scope>
    <source>
        <strain evidence="1">LMO-M01</strain>
    </source>
</reference>
<dbReference type="SUPFAM" id="SSF50118">
    <property type="entry name" value="Cell growth inhibitor/plasmid maintenance toxic component"/>
    <property type="match status" value="1"/>
</dbReference>
<dbReference type="InterPro" id="IPR011067">
    <property type="entry name" value="Plasmid_toxin/cell-grow_inhib"/>
</dbReference>
<sequence>MPSATFEPGTLVVVPFPFTDSATTKRRPAVVLSSAAFNSTNGHVILAMITTAKHSSWTGDMPIRDWKKCGLPQPCIVRPKVFTLDLRFVERALGKLTPRDAIAFRSVINDTVMNHWSGN</sequence>
<dbReference type="Gene3D" id="2.30.30.110">
    <property type="match status" value="1"/>
</dbReference>
<gene>
    <name evidence="1" type="ORF">PXH66_15705</name>
</gene>
<proteinExistence type="predicted"/>
<dbReference type="RefSeq" id="WP_330930485.1">
    <property type="nucleotide sequence ID" value="NZ_CP119075.1"/>
</dbReference>
<dbReference type="EMBL" id="CP119075">
    <property type="protein sequence ID" value="WED63782.1"/>
    <property type="molecule type" value="Genomic_DNA"/>
</dbReference>
<protein>
    <submittedName>
        <fullName evidence="1">Type II toxin-antitoxin system PemK/MazF family toxin</fullName>
    </submittedName>
</protein>
<dbReference type="KEGG" id="slom:PXH66_15705"/>
<keyword evidence="2" id="KW-1185">Reference proteome</keyword>
<dbReference type="InterPro" id="IPR003477">
    <property type="entry name" value="PemK-like"/>
</dbReference>
<dbReference type="Proteomes" id="UP001218638">
    <property type="component" value="Chromosome"/>
</dbReference>
<evidence type="ECO:0000313" key="1">
    <source>
        <dbReference type="EMBL" id="WED63782.1"/>
    </source>
</evidence>
<organism evidence="1 2">
    <name type="scientific">Synoicihabitans lomoniglobus</name>
    <dbReference type="NCBI Taxonomy" id="2909285"/>
    <lineage>
        <taxon>Bacteria</taxon>
        <taxon>Pseudomonadati</taxon>
        <taxon>Verrucomicrobiota</taxon>
        <taxon>Opitutia</taxon>
        <taxon>Opitutales</taxon>
        <taxon>Opitutaceae</taxon>
        <taxon>Synoicihabitans</taxon>
    </lineage>
</organism>